<gene>
    <name evidence="1" type="ORF">Y261_05620</name>
</gene>
<name>A0AAN2WGD5_LISMN</name>
<evidence type="ECO:0008006" key="3">
    <source>
        <dbReference type="Google" id="ProtNLM"/>
    </source>
</evidence>
<evidence type="ECO:0000313" key="1">
    <source>
        <dbReference type="EMBL" id="EAE2353827.1"/>
    </source>
</evidence>
<protein>
    <recommendedName>
        <fullName evidence="3">Pentapeptide repeat-containing protein</fullName>
    </recommendedName>
</protein>
<dbReference type="Proteomes" id="UP000336166">
    <property type="component" value="Unassembled WGS sequence"/>
</dbReference>
<evidence type="ECO:0000313" key="2">
    <source>
        <dbReference type="Proteomes" id="UP000336166"/>
    </source>
</evidence>
<dbReference type="AlphaFoldDB" id="A0AAN2WGD5"/>
<organism evidence="1 2">
    <name type="scientific">Listeria monocytogenes</name>
    <dbReference type="NCBI Taxonomy" id="1639"/>
    <lineage>
        <taxon>Bacteria</taxon>
        <taxon>Bacillati</taxon>
        <taxon>Bacillota</taxon>
        <taxon>Bacilli</taxon>
        <taxon>Bacillales</taxon>
        <taxon>Listeriaceae</taxon>
        <taxon>Listeria</taxon>
    </lineage>
</organism>
<dbReference type="EMBL" id="AAAREG010000003">
    <property type="protein sequence ID" value="EAE2353827.1"/>
    <property type="molecule type" value="Genomic_DNA"/>
</dbReference>
<sequence>MGKFKVCRFERCKFKLCRFKLGKLARCRRLNSNRRTS</sequence>
<reference evidence="1 2" key="1">
    <citation type="submission" date="2018-06" db="EMBL/GenBank/DDBJ databases">
        <authorList>
            <consortium name="PulseNet: The National Subtyping Network for Foodborne Disease Surveillance"/>
            <person name="Tarr C.L."/>
            <person name="Trees E."/>
            <person name="Katz L.S."/>
            <person name="Carleton-Romer H.A."/>
            <person name="Stroika S."/>
            <person name="Kucerova Z."/>
            <person name="Roache K.F."/>
            <person name="Sabol A.L."/>
            <person name="Besser J."/>
            <person name="Gerner-Smidt P."/>
        </authorList>
    </citation>
    <scope>NUCLEOTIDE SEQUENCE [LARGE SCALE GENOMIC DNA]</scope>
    <source>
        <strain evidence="1 2">PNUSAL000134</strain>
    </source>
</reference>
<comment type="caution">
    <text evidence="1">The sequence shown here is derived from an EMBL/GenBank/DDBJ whole genome shotgun (WGS) entry which is preliminary data.</text>
</comment>
<proteinExistence type="predicted"/>
<accession>A0AAN2WGD5</accession>